<dbReference type="SMART" id="SM00448">
    <property type="entry name" value="REC"/>
    <property type="match status" value="1"/>
</dbReference>
<name>A0A6M1RV70_9BACT</name>
<dbReference type="SUPFAM" id="SSF52540">
    <property type="entry name" value="P-loop containing nucleoside triphosphate hydrolases"/>
    <property type="match status" value="1"/>
</dbReference>
<dbReference type="GO" id="GO:0006355">
    <property type="term" value="P:regulation of DNA-templated transcription"/>
    <property type="evidence" value="ECO:0007669"/>
    <property type="project" value="InterPro"/>
</dbReference>
<feature type="domain" description="Response regulatory" evidence="8">
    <location>
        <begin position="4"/>
        <end position="122"/>
    </location>
</feature>
<dbReference type="PROSITE" id="PS00688">
    <property type="entry name" value="SIGMA54_INTERACT_3"/>
    <property type="match status" value="1"/>
</dbReference>
<evidence type="ECO:0000313" key="9">
    <source>
        <dbReference type="EMBL" id="NGO40475.1"/>
    </source>
</evidence>
<dbReference type="Pfam" id="PF00072">
    <property type="entry name" value="Response_reg"/>
    <property type="match status" value="1"/>
</dbReference>
<dbReference type="PANTHER" id="PTHR32071:SF113">
    <property type="entry name" value="ALGINATE BIOSYNTHESIS TRANSCRIPTIONAL REGULATORY PROTEIN ALGB"/>
    <property type="match status" value="1"/>
</dbReference>
<proteinExistence type="predicted"/>
<dbReference type="InterPro" id="IPR002078">
    <property type="entry name" value="Sigma_54_int"/>
</dbReference>
<dbReference type="NCBIfam" id="TIGR02915">
    <property type="entry name" value="PEP_resp_reg"/>
    <property type="match status" value="1"/>
</dbReference>
<dbReference type="PRINTS" id="PR01590">
    <property type="entry name" value="HTHFIS"/>
</dbReference>
<dbReference type="Gene3D" id="1.10.10.60">
    <property type="entry name" value="Homeodomain-like"/>
    <property type="match status" value="1"/>
</dbReference>
<dbReference type="InterPro" id="IPR001789">
    <property type="entry name" value="Sig_transdc_resp-reg_receiver"/>
</dbReference>
<dbReference type="CDD" id="cd00009">
    <property type="entry name" value="AAA"/>
    <property type="match status" value="1"/>
</dbReference>
<dbReference type="SUPFAM" id="SSF52172">
    <property type="entry name" value="CheY-like"/>
    <property type="match status" value="1"/>
</dbReference>
<comment type="caution">
    <text evidence="9">The sequence shown here is derived from an EMBL/GenBank/DDBJ whole genome shotgun (WGS) entry which is preliminary data.</text>
</comment>
<dbReference type="FunFam" id="3.40.50.300:FF:000006">
    <property type="entry name" value="DNA-binding transcriptional regulator NtrC"/>
    <property type="match status" value="1"/>
</dbReference>
<dbReference type="Pfam" id="PF00158">
    <property type="entry name" value="Sigma54_activat"/>
    <property type="match status" value="1"/>
</dbReference>
<dbReference type="GO" id="GO:0000160">
    <property type="term" value="P:phosphorelay signal transduction system"/>
    <property type="evidence" value="ECO:0007669"/>
    <property type="project" value="InterPro"/>
</dbReference>
<evidence type="ECO:0000259" key="8">
    <source>
        <dbReference type="PROSITE" id="PS50110"/>
    </source>
</evidence>
<sequence>MKPSLLIVDDDEEIRSQLRWALADQYNVFSAGDRLLALELWHQHRFPVVLLDLGLPPRPADPDEGLATLTTLLEHDRTTKVIIVSGQGEKANALRAVSEGAYDFLTKPVDPEELSVILRRAFYLSDLERELRQLQELWGGEGFEGMVGACPAMEAVFQTIRRVAPSDAPVLILGESGTGKEMVARAIHRRSPRRDGPFVAINCGAIPENLLESELFGHERGAFTGAVAQRKGRFEMAEGGTLFLDELGELPLPLQVKLLRFLQDQTIERVGGRELIPVNTRVIAATNTDLQQALAAGRFREDLYYRVAVVVIHLPPLRDRGDDVILLARTFLRRFALEAKRSPAPQFSPAALRALQRHDWPGNVRELENRVRRAVIMAEGKAITPQDLELVDPGEGTIPRTLREIREAAERAAILSALRRHQWRIAPAAEELGVSRPTLYELMGRLGIQRPPTAD</sequence>
<dbReference type="PROSITE" id="PS50045">
    <property type="entry name" value="SIGMA54_INTERACT_4"/>
    <property type="match status" value="1"/>
</dbReference>
<dbReference type="InterPro" id="IPR058031">
    <property type="entry name" value="AAA_lid_NorR"/>
</dbReference>
<protein>
    <submittedName>
        <fullName evidence="9">PEP-CTERM-box response regulator transcription factor</fullName>
    </submittedName>
</protein>
<reference evidence="9 10" key="1">
    <citation type="submission" date="2020-02" db="EMBL/GenBank/DDBJ databases">
        <title>Draft genome sequence of Limisphaera ngatamarikiensis NGM72.4T, a thermophilic Verrucomicrobia grouped in subdivision 3.</title>
        <authorList>
            <person name="Carere C.R."/>
            <person name="Steen J."/>
            <person name="Hugenholtz P."/>
            <person name="Stott M.B."/>
        </authorList>
    </citation>
    <scope>NUCLEOTIDE SEQUENCE [LARGE SCALE GENOMIC DNA]</scope>
    <source>
        <strain evidence="9 10">NGM72.4</strain>
    </source>
</reference>
<evidence type="ECO:0000256" key="4">
    <source>
        <dbReference type="ARBA" id="ARBA00023125"/>
    </source>
</evidence>
<evidence type="ECO:0000256" key="2">
    <source>
        <dbReference type="ARBA" id="ARBA00022840"/>
    </source>
</evidence>
<dbReference type="InterPro" id="IPR025944">
    <property type="entry name" value="Sigma_54_int_dom_CS"/>
</dbReference>
<keyword evidence="1" id="KW-0547">Nucleotide-binding</keyword>
<dbReference type="Proteomes" id="UP000477311">
    <property type="component" value="Unassembled WGS sequence"/>
</dbReference>
<dbReference type="Pfam" id="PF25601">
    <property type="entry name" value="AAA_lid_14"/>
    <property type="match status" value="1"/>
</dbReference>
<organism evidence="9 10">
    <name type="scientific">Limisphaera ngatamarikiensis</name>
    <dbReference type="NCBI Taxonomy" id="1324935"/>
    <lineage>
        <taxon>Bacteria</taxon>
        <taxon>Pseudomonadati</taxon>
        <taxon>Verrucomicrobiota</taxon>
        <taxon>Verrucomicrobiia</taxon>
        <taxon>Limisphaerales</taxon>
        <taxon>Limisphaeraceae</taxon>
        <taxon>Limisphaera</taxon>
    </lineage>
</organism>
<dbReference type="InterPro" id="IPR011006">
    <property type="entry name" value="CheY-like_superfamily"/>
</dbReference>
<dbReference type="InterPro" id="IPR025662">
    <property type="entry name" value="Sigma_54_int_dom_ATP-bd_1"/>
</dbReference>
<evidence type="ECO:0000259" key="7">
    <source>
        <dbReference type="PROSITE" id="PS50045"/>
    </source>
</evidence>
<keyword evidence="4" id="KW-0238">DNA-binding</keyword>
<dbReference type="EMBL" id="JAAKYA010000095">
    <property type="protein sequence ID" value="NGO40475.1"/>
    <property type="molecule type" value="Genomic_DNA"/>
</dbReference>
<dbReference type="PROSITE" id="PS00676">
    <property type="entry name" value="SIGMA54_INTERACT_2"/>
    <property type="match status" value="1"/>
</dbReference>
<dbReference type="Gene3D" id="3.40.50.300">
    <property type="entry name" value="P-loop containing nucleotide triphosphate hydrolases"/>
    <property type="match status" value="1"/>
</dbReference>
<dbReference type="Gene3D" id="1.10.8.60">
    <property type="match status" value="1"/>
</dbReference>
<feature type="domain" description="Sigma-54 factor interaction" evidence="7">
    <location>
        <begin position="146"/>
        <end position="376"/>
    </location>
</feature>
<feature type="modified residue" description="4-aspartylphosphate" evidence="6">
    <location>
        <position position="52"/>
    </location>
</feature>
<accession>A0A6M1RV70</accession>
<dbReference type="InterPro" id="IPR014264">
    <property type="entry name" value="PEP-CTERM_resp_reg"/>
</dbReference>
<keyword evidence="3" id="KW-0805">Transcription regulation</keyword>
<evidence type="ECO:0000313" key="10">
    <source>
        <dbReference type="Proteomes" id="UP000477311"/>
    </source>
</evidence>
<dbReference type="InterPro" id="IPR003593">
    <property type="entry name" value="AAA+_ATPase"/>
</dbReference>
<evidence type="ECO:0000256" key="6">
    <source>
        <dbReference type="PROSITE-ProRule" id="PRU00169"/>
    </source>
</evidence>
<dbReference type="GO" id="GO:0043565">
    <property type="term" value="F:sequence-specific DNA binding"/>
    <property type="evidence" value="ECO:0007669"/>
    <property type="project" value="InterPro"/>
</dbReference>
<gene>
    <name evidence="9" type="primary">prsR</name>
    <name evidence="9" type="ORF">G4L39_13890</name>
</gene>
<evidence type="ECO:0000256" key="1">
    <source>
        <dbReference type="ARBA" id="ARBA00022741"/>
    </source>
</evidence>
<dbReference type="PANTHER" id="PTHR32071">
    <property type="entry name" value="TRANSCRIPTIONAL REGULATORY PROTEIN"/>
    <property type="match status" value="1"/>
</dbReference>
<dbReference type="PROSITE" id="PS50110">
    <property type="entry name" value="RESPONSE_REGULATORY"/>
    <property type="match status" value="1"/>
</dbReference>
<keyword evidence="10" id="KW-1185">Reference proteome</keyword>
<dbReference type="AlphaFoldDB" id="A0A6M1RV70"/>
<dbReference type="SMART" id="SM00382">
    <property type="entry name" value="AAA"/>
    <property type="match status" value="1"/>
</dbReference>
<dbReference type="PROSITE" id="PS00675">
    <property type="entry name" value="SIGMA54_INTERACT_1"/>
    <property type="match status" value="1"/>
</dbReference>
<keyword evidence="2" id="KW-0067">ATP-binding</keyword>
<dbReference type="InterPro" id="IPR027417">
    <property type="entry name" value="P-loop_NTPase"/>
</dbReference>
<evidence type="ECO:0000256" key="5">
    <source>
        <dbReference type="ARBA" id="ARBA00023163"/>
    </source>
</evidence>
<dbReference type="RefSeq" id="WP_165109105.1">
    <property type="nucleotide sequence ID" value="NZ_JAAKYA010000095.1"/>
</dbReference>
<evidence type="ECO:0000256" key="3">
    <source>
        <dbReference type="ARBA" id="ARBA00023015"/>
    </source>
</evidence>
<keyword evidence="6" id="KW-0597">Phosphoprotein</keyword>
<dbReference type="SUPFAM" id="SSF46689">
    <property type="entry name" value="Homeodomain-like"/>
    <property type="match status" value="1"/>
</dbReference>
<dbReference type="Gene3D" id="3.40.50.2300">
    <property type="match status" value="1"/>
</dbReference>
<dbReference type="InterPro" id="IPR002197">
    <property type="entry name" value="HTH_Fis"/>
</dbReference>
<dbReference type="GO" id="GO:0005524">
    <property type="term" value="F:ATP binding"/>
    <property type="evidence" value="ECO:0007669"/>
    <property type="project" value="UniProtKB-KW"/>
</dbReference>
<dbReference type="Pfam" id="PF02954">
    <property type="entry name" value="HTH_8"/>
    <property type="match status" value="1"/>
</dbReference>
<dbReference type="InterPro" id="IPR009057">
    <property type="entry name" value="Homeodomain-like_sf"/>
</dbReference>
<keyword evidence="5" id="KW-0804">Transcription</keyword>
<dbReference type="InterPro" id="IPR025943">
    <property type="entry name" value="Sigma_54_int_dom_ATP-bd_2"/>
</dbReference>